<gene>
    <name evidence="2" type="ORF">MKQ68_20895</name>
</gene>
<dbReference type="RefSeq" id="WP_264280795.1">
    <property type="nucleotide sequence ID" value="NZ_CP107006.1"/>
</dbReference>
<feature type="chain" id="PRO_5045504588" evidence="1">
    <location>
        <begin position="23"/>
        <end position="317"/>
    </location>
</feature>
<evidence type="ECO:0000256" key="1">
    <source>
        <dbReference type="SAM" id="SignalP"/>
    </source>
</evidence>
<reference evidence="2" key="1">
    <citation type="submission" date="2022-10" db="EMBL/GenBank/DDBJ databases">
        <title>Chitinophaga sp. nov., isolated from soil.</title>
        <authorList>
            <person name="Jeon C.O."/>
        </authorList>
    </citation>
    <scope>NUCLEOTIDE SEQUENCE</scope>
    <source>
        <strain evidence="2">R8</strain>
    </source>
</reference>
<evidence type="ECO:0000313" key="3">
    <source>
        <dbReference type="Proteomes" id="UP001162741"/>
    </source>
</evidence>
<evidence type="ECO:0000313" key="2">
    <source>
        <dbReference type="EMBL" id="UYQ92545.1"/>
    </source>
</evidence>
<organism evidence="2 3">
    <name type="scientific">Chitinophaga horti</name>
    <dbReference type="NCBI Taxonomy" id="2920382"/>
    <lineage>
        <taxon>Bacteria</taxon>
        <taxon>Pseudomonadati</taxon>
        <taxon>Bacteroidota</taxon>
        <taxon>Chitinophagia</taxon>
        <taxon>Chitinophagales</taxon>
        <taxon>Chitinophagaceae</taxon>
        <taxon>Chitinophaga</taxon>
    </lineage>
</organism>
<dbReference type="Proteomes" id="UP001162741">
    <property type="component" value="Chromosome"/>
</dbReference>
<name>A0ABY6IZ37_9BACT</name>
<dbReference type="EMBL" id="CP107006">
    <property type="protein sequence ID" value="UYQ92545.1"/>
    <property type="molecule type" value="Genomic_DNA"/>
</dbReference>
<sequence>MMTKQFWTAALLTLGSYTSLQAQEQNYVELHYNFAANQQFELNMESRSETYMTVNDVMQRTTRDFNGKMNVTVSSANRDVTVLTWKYQDIRFNYNSKNVNALVDARIANDKEPLTAALAKIVDKPFTVEIQPTGIINKVDDLDALIREASTAFASLKEDDKKAYEKLLADQFGTQAFRSWLEQLLVIYPAHGIKTGTQWEESVPLRTGLVGRTDLYWNLQTWDSQTAKIAGTAKIKTDKLEVLTLDDDIKATAEINGDMQSNYLINRESGLPSICIQTTEMKGDYTYQINKKKRIKNEIKVPVKVITNASYKFKQIK</sequence>
<protein>
    <submittedName>
        <fullName evidence="2">DUF6263 family protein</fullName>
    </submittedName>
</protein>
<keyword evidence="3" id="KW-1185">Reference proteome</keyword>
<dbReference type="InterPro" id="IPR046230">
    <property type="entry name" value="DUF6263"/>
</dbReference>
<feature type="signal peptide" evidence="1">
    <location>
        <begin position="1"/>
        <end position="22"/>
    </location>
</feature>
<keyword evidence="1" id="KW-0732">Signal</keyword>
<dbReference type="Pfam" id="PF19777">
    <property type="entry name" value="DUF6263"/>
    <property type="match status" value="1"/>
</dbReference>
<accession>A0ABY6IZ37</accession>
<proteinExistence type="predicted"/>